<gene>
    <name evidence="1" type="ORF">EHQ46_07610</name>
</gene>
<proteinExistence type="predicted"/>
<evidence type="ECO:0000313" key="2">
    <source>
        <dbReference type="Proteomes" id="UP000298200"/>
    </source>
</evidence>
<reference evidence="2" key="1">
    <citation type="journal article" date="2019" name="PLoS Negl. Trop. Dis.">
        <title>Revisiting the worldwide diversity of Leptospira species in the environment.</title>
        <authorList>
            <person name="Vincent A.T."/>
            <person name="Schiettekatte O."/>
            <person name="Bourhy P."/>
            <person name="Veyrier F.J."/>
            <person name="Picardeau M."/>
        </authorList>
    </citation>
    <scope>NUCLEOTIDE SEQUENCE [LARGE SCALE GENOMIC DNA]</scope>
    <source>
        <strain evidence="2">201800272</strain>
    </source>
</reference>
<dbReference type="RefSeq" id="WP_210410708.1">
    <property type="nucleotide sequence ID" value="NZ_RQFU01000012.1"/>
</dbReference>
<name>A0ABY2M4Y1_9LEPT</name>
<sequence length="1091" mass="129198">MNAITLVHESSLESRQHLVAHLMREIDSAIRGVVKPLLNPSSHKKNKGKCDKHEASIRDTLSFLGIDPQSEVGKSWLEYGNTDSEIQLHKFAHRKDLTYRSFSEDFYNEWQKFEFILDEVLDRFKSKYLHFVREVEKLSSLEKISADDESKFRNSIAPASPLFRIFILELSSVAWFDSLWKMGYFQFSVEERKYIDANHYIEWSPLIYLRKLVELNEFDKVWSVIESLPDFENIGLHQEITKLCLTMSDSFFMIWMEKELKWFQRTERYDYLNINLYSEAIERVWNLGNEKFCFALLSSLLDVSPDPHWDYQEGRFRNADKSNRWHSPEPCFKLSEHSFLEILSYFCPILEKKVPRDVILLLSDVMEKILKYGMRVWEKTEEPYIDDQSYITRSTIWDHPQNYNHRLIDKLVPLFRDVILQFIDAHNGFDIISEDLKSKKWLLFQRFYVFVIGKYGRKASPNVFNEVLYSQIYSLDDSFGNEYFNLLSQNFPDFTNEEQEKYLDWLDKIALDLIEKYKSDFEREAIKEPIDLTDMYRPENRLDFFYYRKLPAMQGFLPPEKEKYLEGLKVRFRKSLVKPEFPHYHESFVGPVSPLENQDISTLTIAELIQKMIEFKKEEVGWNEPSPEGFARQISRDVEMNPARYIESITEFFNEQIPDRYLESLLWGFRGALANGKELESEVLCKYLQFLFDLIKTRPIKQALHPQHTLASFLRTVFERKVIDKVHLKQFEFLDWIEYLLKSTSPDEEYESNGDDYVSKGINSVRGNALHSLVYFLIDYYQKYLKPNVTKASADPIVQRAYSILKEHLSGEYTLRKTDRSVLGQHFAFLYWMNPSWFNENDKLLLNENKEMSRIFFHTYIQYGGYSDGIYLKYSEWFFESIEYLILLGDKIREEKEILPLRIGALLLNLYGNGVISSCEDPIIEKFFSLPQGFLKANAIRYFGVNVPKGEKELLQRAEVLWRWRLQKGPSSEEFEAFSDWIERGVYSQNLVFETLSKIKPDDLRSFGVEKYIAFVKLNFGLNPLVSIKFINTVTQRNSYYWTYKPGDDLFEILKLGISHDSSAEVREVSEDIIHRLGSFGHFQYRELVGL</sequence>
<evidence type="ECO:0008006" key="3">
    <source>
        <dbReference type="Google" id="ProtNLM"/>
    </source>
</evidence>
<comment type="caution">
    <text evidence="1">The sequence shown here is derived from an EMBL/GenBank/DDBJ whole genome shotgun (WGS) entry which is preliminary data.</text>
</comment>
<keyword evidence="2" id="KW-1185">Reference proteome</keyword>
<dbReference type="EMBL" id="RQFU01000012">
    <property type="protein sequence ID" value="TGL21713.1"/>
    <property type="molecule type" value="Genomic_DNA"/>
</dbReference>
<protein>
    <recommendedName>
        <fullName evidence="3">ATP-binding protein</fullName>
    </recommendedName>
</protein>
<evidence type="ECO:0000313" key="1">
    <source>
        <dbReference type="EMBL" id="TGL21713.1"/>
    </source>
</evidence>
<accession>A0ABY2M4Y1</accession>
<organism evidence="1 2">
    <name type="scientific">Leptospira yanagawae</name>
    <dbReference type="NCBI Taxonomy" id="293069"/>
    <lineage>
        <taxon>Bacteria</taxon>
        <taxon>Pseudomonadati</taxon>
        <taxon>Spirochaetota</taxon>
        <taxon>Spirochaetia</taxon>
        <taxon>Leptospirales</taxon>
        <taxon>Leptospiraceae</taxon>
        <taxon>Leptospira</taxon>
    </lineage>
</organism>
<dbReference type="Proteomes" id="UP000298200">
    <property type="component" value="Unassembled WGS sequence"/>
</dbReference>